<dbReference type="GO" id="GO:0005634">
    <property type="term" value="C:nucleus"/>
    <property type="evidence" value="ECO:0007669"/>
    <property type="project" value="UniProtKB-SubCell"/>
</dbReference>
<comment type="subcellular location">
    <subcellularLocation>
        <location evidence="1">Nucleus</location>
    </subcellularLocation>
</comment>
<keyword evidence="5" id="KW-0862">Zinc</keyword>
<sequence>MTSLSSERFSYDYNSNKKVISSDSGSVSSGSATPRRSIKIDSLLNDSEESSPNAFPLFSSFNRHHNHNDNCHHEENSNFHSTTASMNDRMILARPITPFESFDSRSSTPLSSLARPFTPVSKTSTFSSNSSSISCSPISAPLTPLRSFDQHLASPPAAPKRLLDEPLSFESHTGVLDFGPLNLKLITTTSSESKLLNFDLSPTGTTTENILTSSKSVNFYTSRFISNPDIFKNRKFQCKVCDKRFKTTGHLTRHKKIHSGEKKFECSWPGCSSRFSRKDNCMQHYRTHNATSNKSKKLELDINVAKAMAKSESSNNAEVKVTRKSSMKRRSI</sequence>
<dbReference type="GO" id="GO:0008270">
    <property type="term" value="F:zinc ion binding"/>
    <property type="evidence" value="ECO:0007669"/>
    <property type="project" value="UniProtKB-KW"/>
</dbReference>
<evidence type="ECO:0000259" key="11">
    <source>
        <dbReference type="PROSITE" id="PS50157"/>
    </source>
</evidence>
<evidence type="ECO:0000256" key="4">
    <source>
        <dbReference type="ARBA" id="ARBA00022771"/>
    </source>
</evidence>
<keyword evidence="4 9" id="KW-0863">Zinc-finger</keyword>
<name>A0AAV5QM23_9ASCO</name>
<keyword evidence="6" id="KW-0805">Transcription regulation</keyword>
<dbReference type="PROSITE" id="PS00028">
    <property type="entry name" value="ZINC_FINGER_C2H2_1"/>
    <property type="match status" value="2"/>
</dbReference>
<dbReference type="GeneID" id="90073581"/>
<keyword evidence="8" id="KW-0539">Nucleus</keyword>
<evidence type="ECO:0000256" key="8">
    <source>
        <dbReference type="ARBA" id="ARBA00023242"/>
    </source>
</evidence>
<keyword evidence="3" id="KW-0677">Repeat</keyword>
<feature type="domain" description="C2H2-type" evidence="11">
    <location>
        <begin position="264"/>
        <end position="293"/>
    </location>
</feature>
<evidence type="ECO:0000256" key="3">
    <source>
        <dbReference type="ARBA" id="ARBA00022737"/>
    </source>
</evidence>
<feature type="compositionally biased region" description="Basic residues" evidence="10">
    <location>
        <begin position="322"/>
        <end position="332"/>
    </location>
</feature>
<evidence type="ECO:0000256" key="2">
    <source>
        <dbReference type="ARBA" id="ARBA00022723"/>
    </source>
</evidence>
<feature type="region of interest" description="Disordered" evidence="10">
    <location>
        <begin position="311"/>
        <end position="332"/>
    </location>
</feature>
<keyword evidence="2" id="KW-0479">Metal-binding</keyword>
<evidence type="ECO:0000256" key="1">
    <source>
        <dbReference type="ARBA" id="ARBA00004123"/>
    </source>
</evidence>
<proteinExistence type="predicted"/>
<dbReference type="PANTHER" id="PTHR47772">
    <property type="entry name" value="ZINC FINGER PROTEIN 200"/>
    <property type="match status" value="1"/>
</dbReference>
<evidence type="ECO:0000313" key="12">
    <source>
        <dbReference type="EMBL" id="GMM35602.1"/>
    </source>
</evidence>
<accession>A0AAV5QM23</accession>
<dbReference type="PANTHER" id="PTHR47772:SF1">
    <property type="entry name" value="ZINC FINGER PROTEIN 200"/>
    <property type="match status" value="1"/>
</dbReference>
<keyword evidence="7" id="KW-0804">Transcription</keyword>
<keyword evidence="13" id="KW-1185">Reference proteome</keyword>
<protein>
    <recommendedName>
        <fullName evidence="11">C2H2-type domain-containing protein</fullName>
    </recommendedName>
</protein>
<feature type="domain" description="C2H2-type" evidence="11">
    <location>
        <begin position="236"/>
        <end position="263"/>
    </location>
</feature>
<dbReference type="InterPro" id="IPR036236">
    <property type="entry name" value="Znf_C2H2_sf"/>
</dbReference>
<dbReference type="PROSITE" id="PS50157">
    <property type="entry name" value="ZINC_FINGER_C2H2_2"/>
    <property type="match status" value="2"/>
</dbReference>
<evidence type="ECO:0000256" key="10">
    <source>
        <dbReference type="SAM" id="MobiDB-lite"/>
    </source>
</evidence>
<comment type="caution">
    <text evidence="12">The sequence shown here is derived from an EMBL/GenBank/DDBJ whole genome shotgun (WGS) entry which is preliminary data.</text>
</comment>
<organism evidence="12 13">
    <name type="scientific">Saccharomycopsis crataegensis</name>
    <dbReference type="NCBI Taxonomy" id="43959"/>
    <lineage>
        <taxon>Eukaryota</taxon>
        <taxon>Fungi</taxon>
        <taxon>Dikarya</taxon>
        <taxon>Ascomycota</taxon>
        <taxon>Saccharomycotina</taxon>
        <taxon>Saccharomycetes</taxon>
        <taxon>Saccharomycopsidaceae</taxon>
        <taxon>Saccharomycopsis</taxon>
    </lineage>
</organism>
<dbReference type="AlphaFoldDB" id="A0AAV5QM23"/>
<evidence type="ECO:0000256" key="5">
    <source>
        <dbReference type="ARBA" id="ARBA00022833"/>
    </source>
</evidence>
<evidence type="ECO:0000313" key="13">
    <source>
        <dbReference type="Proteomes" id="UP001360560"/>
    </source>
</evidence>
<evidence type="ECO:0000256" key="9">
    <source>
        <dbReference type="PROSITE-ProRule" id="PRU00042"/>
    </source>
</evidence>
<dbReference type="SMART" id="SM00355">
    <property type="entry name" value="ZnF_C2H2"/>
    <property type="match status" value="2"/>
</dbReference>
<reference evidence="12 13" key="1">
    <citation type="journal article" date="2023" name="Elife">
        <title>Identification of key yeast species and microbe-microbe interactions impacting larval growth of Drosophila in the wild.</title>
        <authorList>
            <person name="Mure A."/>
            <person name="Sugiura Y."/>
            <person name="Maeda R."/>
            <person name="Honda K."/>
            <person name="Sakurai N."/>
            <person name="Takahashi Y."/>
            <person name="Watada M."/>
            <person name="Katoh T."/>
            <person name="Gotoh A."/>
            <person name="Gotoh Y."/>
            <person name="Taniguchi I."/>
            <person name="Nakamura K."/>
            <person name="Hayashi T."/>
            <person name="Katayama T."/>
            <person name="Uemura T."/>
            <person name="Hattori Y."/>
        </authorList>
    </citation>
    <scope>NUCLEOTIDE SEQUENCE [LARGE SCALE GENOMIC DNA]</scope>
    <source>
        <strain evidence="12 13">SC-9</strain>
    </source>
</reference>
<dbReference type="FunFam" id="3.30.160.60:FF:000446">
    <property type="entry name" value="Zinc finger protein"/>
    <property type="match status" value="1"/>
</dbReference>
<evidence type="ECO:0000256" key="6">
    <source>
        <dbReference type="ARBA" id="ARBA00023015"/>
    </source>
</evidence>
<dbReference type="InterPro" id="IPR050636">
    <property type="entry name" value="C2H2-ZF_domain-containing"/>
</dbReference>
<dbReference type="InterPro" id="IPR013087">
    <property type="entry name" value="Znf_C2H2_type"/>
</dbReference>
<dbReference type="RefSeq" id="XP_064852602.1">
    <property type="nucleotide sequence ID" value="XM_064996530.1"/>
</dbReference>
<evidence type="ECO:0000256" key="7">
    <source>
        <dbReference type="ARBA" id="ARBA00023163"/>
    </source>
</evidence>
<dbReference type="EMBL" id="BTFZ01000010">
    <property type="protein sequence ID" value="GMM35602.1"/>
    <property type="molecule type" value="Genomic_DNA"/>
</dbReference>
<dbReference type="SUPFAM" id="SSF57667">
    <property type="entry name" value="beta-beta-alpha zinc fingers"/>
    <property type="match status" value="1"/>
</dbReference>
<dbReference type="Gene3D" id="3.30.160.60">
    <property type="entry name" value="Classic Zinc Finger"/>
    <property type="match status" value="2"/>
</dbReference>
<gene>
    <name evidence="12" type="ORF">DASC09_029270</name>
</gene>
<dbReference type="Proteomes" id="UP001360560">
    <property type="component" value="Unassembled WGS sequence"/>
</dbReference>